<evidence type="ECO:0000256" key="1">
    <source>
        <dbReference type="SAM" id="MobiDB-lite"/>
    </source>
</evidence>
<dbReference type="SUPFAM" id="SSF52540">
    <property type="entry name" value="P-loop containing nucleoside triphosphate hydrolases"/>
    <property type="match status" value="1"/>
</dbReference>
<dbReference type="Proteomes" id="UP001596175">
    <property type="component" value="Unassembled WGS sequence"/>
</dbReference>
<proteinExistence type="predicted"/>
<feature type="region of interest" description="Disordered" evidence="1">
    <location>
        <begin position="173"/>
        <end position="194"/>
    </location>
</feature>
<feature type="domain" description="Polynucleotide kinase PNKP phosphatase" evidence="2">
    <location>
        <begin position="212"/>
        <end position="320"/>
    </location>
</feature>
<gene>
    <name evidence="3" type="ORF">ACFPK1_13660</name>
</gene>
<dbReference type="InterPro" id="IPR027417">
    <property type="entry name" value="P-loop_NTPase"/>
</dbReference>
<dbReference type="Pfam" id="PF25109">
    <property type="entry name" value="HAD_PNKP"/>
    <property type="match status" value="1"/>
</dbReference>
<dbReference type="Pfam" id="PF13671">
    <property type="entry name" value="AAA_33"/>
    <property type="match status" value="1"/>
</dbReference>
<dbReference type="InterPro" id="IPR036412">
    <property type="entry name" value="HAD-like_sf"/>
</dbReference>
<dbReference type="SUPFAM" id="SSF56784">
    <property type="entry name" value="HAD-like"/>
    <property type="match status" value="1"/>
</dbReference>
<keyword evidence="4" id="KW-1185">Reference proteome</keyword>
<sequence length="321" mass="34508">MRPRADGRRPRARGRPRARRDPPPAHRLSSPTLYLTRGLPASGKSTWARALVASRRPGSILRVNRDDLRRSMVDPAYTTPVDAVERRISDAEWRLVRGALRDGVDVVVDAMNLRAGPARRWLALAEACGAGTHVEDVVTDLEECLRRDAARPALERVGAEALRDLAARFLDPDTGRPAPLAPPPRLSSAGGAPFPSPPGAPAAVLVVVEGLGIDAPVPAAVAVLTALADAGHRVIACSARPEDDRATVASWLARHVPVVLEALLLRPPGDRRADDRAVLALVDEHVRDRYALTAVVEGRPRRAQAWRDLGLAVVEVSDGEV</sequence>
<accession>A0ABV9ZDV6</accession>
<name>A0ABV9ZDV6_9PSEU</name>
<evidence type="ECO:0000259" key="2">
    <source>
        <dbReference type="Pfam" id="PF25109"/>
    </source>
</evidence>
<protein>
    <submittedName>
        <fullName evidence="3">AAA family ATPase</fullName>
    </submittedName>
</protein>
<feature type="region of interest" description="Disordered" evidence="1">
    <location>
        <begin position="1"/>
        <end position="31"/>
    </location>
</feature>
<evidence type="ECO:0000313" key="4">
    <source>
        <dbReference type="Proteomes" id="UP001596175"/>
    </source>
</evidence>
<evidence type="ECO:0000313" key="3">
    <source>
        <dbReference type="EMBL" id="MFC5139282.1"/>
    </source>
</evidence>
<dbReference type="EMBL" id="JBHSKG010000006">
    <property type="protein sequence ID" value="MFC5139282.1"/>
    <property type="molecule type" value="Genomic_DNA"/>
</dbReference>
<dbReference type="InterPro" id="IPR056782">
    <property type="entry name" value="HAD_PNKP"/>
</dbReference>
<reference evidence="4" key="1">
    <citation type="journal article" date="2019" name="Int. J. Syst. Evol. Microbiol.">
        <title>The Global Catalogue of Microorganisms (GCM) 10K type strain sequencing project: providing services to taxonomists for standard genome sequencing and annotation.</title>
        <authorList>
            <consortium name="The Broad Institute Genomics Platform"/>
            <consortium name="The Broad Institute Genome Sequencing Center for Infectious Disease"/>
            <person name="Wu L."/>
            <person name="Ma J."/>
        </authorList>
    </citation>
    <scope>NUCLEOTIDE SEQUENCE [LARGE SCALE GENOMIC DNA]</scope>
    <source>
        <strain evidence="4">XZYJ18</strain>
    </source>
</reference>
<comment type="caution">
    <text evidence="3">The sequence shown here is derived from an EMBL/GenBank/DDBJ whole genome shotgun (WGS) entry which is preliminary data.</text>
</comment>
<organism evidence="3 4">
    <name type="scientific">Actinomycetospora rhizophila</name>
    <dbReference type="NCBI Taxonomy" id="1416876"/>
    <lineage>
        <taxon>Bacteria</taxon>
        <taxon>Bacillati</taxon>
        <taxon>Actinomycetota</taxon>
        <taxon>Actinomycetes</taxon>
        <taxon>Pseudonocardiales</taxon>
        <taxon>Pseudonocardiaceae</taxon>
        <taxon>Actinomycetospora</taxon>
    </lineage>
</organism>
<dbReference type="Gene3D" id="3.40.50.300">
    <property type="entry name" value="P-loop containing nucleotide triphosphate hydrolases"/>
    <property type="match status" value="1"/>
</dbReference>
<dbReference type="RefSeq" id="WP_378021480.1">
    <property type="nucleotide sequence ID" value="NZ_JBHSKG010000006.1"/>
</dbReference>